<evidence type="ECO:0000256" key="5">
    <source>
        <dbReference type="SAM" id="MobiDB-lite"/>
    </source>
</evidence>
<sequence>MSRGQKWVLVNQKIAVLCGNVSSIVWSFMTLDSDDVLLQNLVTCQILHVLKNFFAMAKFNGIFSEAIYIYDSFKNATSRFNNNVRWFLFLDWVVPAIVMLFYVAVRVFYDQSTYFCWVKDSNATILINMAIYGAVVMSLGLFGRVIIMSLGTSLNEGHQRLVRGAKANLFTTLLGASQYQVMFSAASKVRISAAHKIANAVINILQGPIALVKFVFIRRENLRAFPYCLFPRPTAQPLELHKGNGGAQSFSGPPSRSNSHSSGDVAGASLNVNECLSRELTVHDSIEQQSKNQSNV</sequence>
<gene>
    <name evidence="8" type="ORF">LNINA_LOCUS7316</name>
</gene>
<proteinExistence type="predicted"/>
<evidence type="ECO:0000256" key="6">
    <source>
        <dbReference type="SAM" id="Phobius"/>
    </source>
</evidence>
<dbReference type="Pfam" id="PF00002">
    <property type="entry name" value="7tm_2"/>
    <property type="match status" value="1"/>
</dbReference>
<organism evidence="8 9">
    <name type="scientific">Leptosia nina</name>
    <dbReference type="NCBI Taxonomy" id="320188"/>
    <lineage>
        <taxon>Eukaryota</taxon>
        <taxon>Metazoa</taxon>
        <taxon>Ecdysozoa</taxon>
        <taxon>Arthropoda</taxon>
        <taxon>Hexapoda</taxon>
        <taxon>Insecta</taxon>
        <taxon>Pterygota</taxon>
        <taxon>Neoptera</taxon>
        <taxon>Endopterygota</taxon>
        <taxon>Lepidoptera</taxon>
        <taxon>Glossata</taxon>
        <taxon>Ditrysia</taxon>
        <taxon>Papilionoidea</taxon>
        <taxon>Pieridae</taxon>
        <taxon>Pierinae</taxon>
        <taxon>Leptosia</taxon>
    </lineage>
</organism>
<evidence type="ECO:0000256" key="2">
    <source>
        <dbReference type="ARBA" id="ARBA00022692"/>
    </source>
</evidence>
<evidence type="ECO:0000256" key="1">
    <source>
        <dbReference type="ARBA" id="ARBA00004141"/>
    </source>
</evidence>
<keyword evidence="2 6" id="KW-0812">Transmembrane</keyword>
<dbReference type="InterPro" id="IPR000832">
    <property type="entry name" value="GPCR_2_secretin-like"/>
</dbReference>
<feature type="transmembrane region" description="Helical" evidence="6">
    <location>
        <begin position="86"/>
        <end position="105"/>
    </location>
</feature>
<dbReference type="InterPro" id="IPR050332">
    <property type="entry name" value="GPCR_2"/>
</dbReference>
<keyword evidence="4 6" id="KW-0472">Membrane</keyword>
<dbReference type="GO" id="GO:0007166">
    <property type="term" value="P:cell surface receptor signaling pathway"/>
    <property type="evidence" value="ECO:0007669"/>
    <property type="project" value="InterPro"/>
</dbReference>
<evidence type="ECO:0000256" key="4">
    <source>
        <dbReference type="ARBA" id="ARBA00023136"/>
    </source>
</evidence>
<evidence type="ECO:0000259" key="7">
    <source>
        <dbReference type="PROSITE" id="PS50261"/>
    </source>
</evidence>
<dbReference type="Gene3D" id="1.20.1070.10">
    <property type="entry name" value="Rhodopsin 7-helix transmembrane proteins"/>
    <property type="match status" value="1"/>
</dbReference>
<protein>
    <recommendedName>
        <fullName evidence="7">G-protein coupled receptors family 2 profile 2 domain-containing protein</fullName>
    </recommendedName>
</protein>
<feature type="transmembrane region" description="Helical" evidence="6">
    <location>
        <begin position="125"/>
        <end position="147"/>
    </location>
</feature>
<feature type="region of interest" description="Disordered" evidence="5">
    <location>
        <begin position="240"/>
        <end position="264"/>
    </location>
</feature>
<reference evidence="8 9" key="1">
    <citation type="submission" date="2023-11" db="EMBL/GenBank/DDBJ databases">
        <authorList>
            <person name="Okamura Y."/>
        </authorList>
    </citation>
    <scope>NUCLEOTIDE SEQUENCE [LARGE SCALE GENOMIC DNA]</scope>
</reference>
<dbReference type="InterPro" id="IPR017981">
    <property type="entry name" value="GPCR_2-like_7TM"/>
</dbReference>
<dbReference type="EMBL" id="CAVLEF010000010">
    <property type="protein sequence ID" value="CAK1547878.1"/>
    <property type="molecule type" value="Genomic_DNA"/>
</dbReference>
<name>A0AAV1JHC8_9NEOP</name>
<accession>A0AAV1JHC8</accession>
<evidence type="ECO:0000313" key="9">
    <source>
        <dbReference type="Proteomes" id="UP001497472"/>
    </source>
</evidence>
<dbReference type="GO" id="GO:0005886">
    <property type="term" value="C:plasma membrane"/>
    <property type="evidence" value="ECO:0007669"/>
    <property type="project" value="TreeGrafter"/>
</dbReference>
<dbReference type="PANTHER" id="PTHR45620:SF42">
    <property type="entry name" value="G-PROTEIN COUPLED RECEPTOR SEB-2"/>
    <property type="match status" value="1"/>
</dbReference>
<dbReference type="PANTHER" id="PTHR45620">
    <property type="entry name" value="PDF RECEPTOR-LIKE PROTEIN-RELATED"/>
    <property type="match status" value="1"/>
</dbReference>
<dbReference type="AlphaFoldDB" id="A0AAV1JHC8"/>
<keyword evidence="9" id="KW-1185">Reference proteome</keyword>
<dbReference type="GO" id="GO:0007188">
    <property type="term" value="P:adenylate cyclase-modulating G protein-coupled receptor signaling pathway"/>
    <property type="evidence" value="ECO:0007669"/>
    <property type="project" value="TreeGrafter"/>
</dbReference>
<dbReference type="GO" id="GO:0008528">
    <property type="term" value="F:G protein-coupled peptide receptor activity"/>
    <property type="evidence" value="ECO:0007669"/>
    <property type="project" value="TreeGrafter"/>
</dbReference>
<feature type="domain" description="G-protein coupled receptors family 2 profile 2" evidence="7">
    <location>
        <begin position="1"/>
        <end position="218"/>
    </location>
</feature>
<evidence type="ECO:0000256" key="3">
    <source>
        <dbReference type="ARBA" id="ARBA00022989"/>
    </source>
</evidence>
<comment type="caution">
    <text evidence="8">The sequence shown here is derived from an EMBL/GenBank/DDBJ whole genome shotgun (WGS) entry which is preliminary data.</text>
</comment>
<evidence type="ECO:0000313" key="8">
    <source>
        <dbReference type="EMBL" id="CAK1547878.1"/>
    </source>
</evidence>
<feature type="compositionally biased region" description="Low complexity" evidence="5">
    <location>
        <begin position="249"/>
        <end position="263"/>
    </location>
</feature>
<keyword evidence="3 6" id="KW-1133">Transmembrane helix</keyword>
<comment type="subcellular location">
    <subcellularLocation>
        <location evidence="1">Membrane</location>
        <topology evidence="1">Multi-pass membrane protein</topology>
    </subcellularLocation>
</comment>
<dbReference type="PROSITE" id="PS50261">
    <property type="entry name" value="G_PROTEIN_RECEP_F2_4"/>
    <property type="match status" value="1"/>
</dbReference>
<dbReference type="Proteomes" id="UP001497472">
    <property type="component" value="Unassembled WGS sequence"/>
</dbReference>